<evidence type="ECO:0000313" key="2">
    <source>
        <dbReference type="Proteomes" id="UP000694567"/>
    </source>
</evidence>
<keyword evidence="2" id="KW-1185">Reference proteome</keyword>
<reference evidence="1" key="2">
    <citation type="submission" date="2025-09" db="UniProtKB">
        <authorList>
            <consortium name="Ensembl"/>
        </authorList>
    </citation>
    <scope>IDENTIFICATION</scope>
</reference>
<dbReference type="Proteomes" id="UP000694567">
    <property type="component" value="Unplaced"/>
</dbReference>
<dbReference type="Ensembl" id="ENSBOBT00000020794.1">
    <property type="protein sequence ID" value="ENSBOBP00000020335.1"/>
    <property type="gene ID" value="ENSBOBG00000012416.1"/>
</dbReference>
<evidence type="ECO:0000313" key="1">
    <source>
        <dbReference type="Ensembl" id="ENSBOBP00000020335.1"/>
    </source>
</evidence>
<proteinExistence type="predicted"/>
<name>A0A8C0IHG7_BUBBB</name>
<organism evidence="1 2">
    <name type="scientific">Bubo bubo</name>
    <name type="common">Eurasian eagle-owl</name>
    <name type="synonym">Strix bubo</name>
    <dbReference type="NCBI Taxonomy" id="30461"/>
    <lineage>
        <taxon>Eukaryota</taxon>
        <taxon>Metazoa</taxon>
        <taxon>Chordata</taxon>
        <taxon>Craniata</taxon>
        <taxon>Vertebrata</taxon>
        <taxon>Euteleostomi</taxon>
        <taxon>Archelosauria</taxon>
        <taxon>Archosauria</taxon>
        <taxon>Dinosauria</taxon>
        <taxon>Saurischia</taxon>
        <taxon>Theropoda</taxon>
        <taxon>Coelurosauria</taxon>
        <taxon>Aves</taxon>
        <taxon>Neognathae</taxon>
        <taxon>Neoaves</taxon>
        <taxon>Telluraves</taxon>
        <taxon>Strigiformes</taxon>
        <taxon>Strigidae</taxon>
        <taxon>Bubo</taxon>
    </lineage>
</organism>
<sequence>MEGGHSPTDHPKQQPVCKPSIPTGCKPTIPTGCKPTIPTGCKPTVPTGCKPTVPTGCKPTVPAPAVSGWITEKWSPVRSSCPHTTFITFVLRSPATLKSLAP</sequence>
<reference evidence="1" key="1">
    <citation type="submission" date="2025-08" db="UniProtKB">
        <authorList>
            <consortium name="Ensembl"/>
        </authorList>
    </citation>
    <scope>IDENTIFICATION</scope>
</reference>
<protein>
    <submittedName>
        <fullName evidence="1">Uncharacterized protein</fullName>
    </submittedName>
</protein>
<dbReference type="AlphaFoldDB" id="A0A8C0IHG7"/>
<accession>A0A8C0IHG7</accession>